<reference evidence="4" key="1">
    <citation type="submission" date="2022-11" db="EMBL/GenBank/DDBJ databases">
        <authorList>
            <person name="Petersen C."/>
        </authorList>
    </citation>
    <scope>NUCLEOTIDE SEQUENCE</scope>
    <source>
        <strain evidence="4">IBT 30069</strain>
    </source>
</reference>
<accession>A0A9W9EUY5</accession>
<dbReference type="InterPro" id="IPR026939">
    <property type="entry name" value="ZNF706/At2g23090_sf"/>
</dbReference>
<name>A0A9W9EUY5_9EURO</name>
<dbReference type="SUPFAM" id="SSF118359">
    <property type="entry name" value="Expressed protein At2g23090/F21P24.15"/>
    <property type="match status" value="1"/>
</dbReference>
<dbReference type="InterPro" id="IPR007513">
    <property type="entry name" value="SERF-like_N"/>
</dbReference>
<dbReference type="InterPro" id="IPR039438">
    <property type="entry name" value="At2g23090-like_Znf"/>
</dbReference>
<feature type="compositionally biased region" description="Basic and acidic residues" evidence="1">
    <location>
        <begin position="9"/>
        <end position="20"/>
    </location>
</feature>
<protein>
    <submittedName>
        <fullName evidence="4">Uncharacterized protein</fullName>
    </submittedName>
</protein>
<feature type="region of interest" description="Disordered" evidence="1">
    <location>
        <begin position="1"/>
        <end position="31"/>
    </location>
</feature>
<feature type="domain" description="At2g23090-like zinc-binding" evidence="3">
    <location>
        <begin position="36"/>
        <end position="71"/>
    </location>
</feature>
<dbReference type="PANTHER" id="PTHR33788:SF1">
    <property type="entry name" value="ZINC-BINDING PROTEIN"/>
    <property type="match status" value="1"/>
</dbReference>
<keyword evidence="5" id="KW-1185">Reference proteome</keyword>
<feature type="domain" description="Small EDRK-rich factor-like N-terminal" evidence="2">
    <location>
        <begin position="1"/>
        <end position="33"/>
    </location>
</feature>
<evidence type="ECO:0000256" key="1">
    <source>
        <dbReference type="SAM" id="MobiDB-lite"/>
    </source>
</evidence>
<dbReference type="AlphaFoldDB" id="A0A9W9EUY5"/>
<dbReference type="OrthoDB" id="370932at2759"/>
<dbReference type="Pfam" id="PF12907">
    <property type="entry name" value="zf-met2"/>
    <property type="match status" value="1"/>
</dbReference>
<dbReference type="EMBL" id="JAPQKH010000007">
    <property type="protein sequence ID" value="KAJ5088488.1"/>
    <property type="molecule type" value="Genomic_DNA"/>
</dbReference>
<reference evidence="4" key="2">
    <citation type="journal article" date="2023" name="IMA Fungus">
        <title>Comparative genomic study of the Penicillium genus elucidates a diverse pangenome and 15 lateral gene transfer events.</title>
        <authorList>
            <person name="Petersen C."/>
            <person name="Sorensen T."/>
            <person name="Nielsen M.R."/>
            <person name="Sondergaard T.E."/>
            <person name="Sorensen J.L."/>
            <person name="Fitzpatrick D.A."/>
            <person name="Frisvad J.C."/>
            <person name="Nielsen K.L."/>
        </authorList>
    </citation>
    <scope>NUCLEOTIDE SEQUENCE</scope>
    <source>
        <strain evidence="4">IBT 30069</strain>
    </source>
</reference>
<evidence type="ECO:0000259" key="2">
    <source>
        <dbReference type="Pfam" id="PF04419"/>
    </source>
</evidence>
<dbReference type="Gene3D" id="4.10.1050.10">
    <property type="entry name" value="At2g23090-like"/>
    <property type="match status" value="1"/>
</dbReference>
<dbReference type="Pfam" id="PF04419">
    <property type="entry name" value="SERF-like_N"/>
    <property type="match status" value="1"/>
</dbReference>
<proteinExistence type="predicted"/>
<evidence type="ECO:0000259" key="3">
    <source>
        <dbReference type="Pfam" id="PF12907"/>
    </source>
</evidence>
<comment type="caution">
    <text evidence="4">The sequence shown here is derived from an EMBL/GenBank/DDBJ whole genome shotgun (WGS) entry which is preliminary data.</text>
</comment>
<gene>
    <name evidence="4" type="ORF">N7456_012104</name>
</gene>
<dbReference type="Proteomes" id="UP001149165">
    <property type="component" value="Unassembled WGS sequence"/>
</dbReference>
<sequence>MGNGAKANMKRERNAKDAKAGPKSQKKTNEKAMSIQCQTCKQTFLQTTKGPALLEHATNKHSKGMADCFPGVTV</sequence>
<dbReference type="InterPro" id="IPR039713">
    <property type="entry name" value="At2g23090-like"/>
</dbReference>
<organism evidence="4 5">
    <name type="scientific">Penicillium angulare</name>
    <dbReference type="NCBI Taxonomy" id="116970"/>
    <lineage>
        <taxon>Eukaryota</taxon>
        <taxon>Fungi</taxon>
        <taxon>Dikarya</taxon>
        <taxon>Ascomycota</taxon>
        <taxon>Pezizomycotina</taxon>
        <taxon>Eurotiomycetes</taxon>
        <taxon>Eurotiomycetidae</taxon>
        <taxon>Eurotiales</taxon>
        <taxon>Aspergillaceae</taxon>
        <taxon>Penicillium</taxon>
    </lineage>
</organism>
<evidence type="ECO:0000313" key="5">
    <source>
        <dbReference type="Proteomes" id="UP001149165"/>
    </source>
</evidence>
<evidence type="ECO:0000313" key="4">
    <source>
        <dbReference type="EMBL" id="KAJ5088488.1"/>
    </source>
</evidence>
<dbReference type="PANTHER" id="PTHR33788">
    <property type="entry name" value="OS07G0114300 PROTEIN"/>
    <property type="match status" value="1"/>
</dbReference>